<name>N6USG3_BARVB</name>
<feature type="region of interest" description="Disordered" evidence="1">
    <location>
        <begin position="78"/>
        <end position="105"/>
    </location>
</feature>
<reference evidence="2 3" key="1">
    <citation type="journal article" date="2013" name="PLoS Genet.">
        <title>A gene transfer agent and a dynamic repertoire of secretion systems hold the keys to the explosive radiation of the emerging pathogen Bartonella.</title>
        <authorList>
            <person name="Guy L."/>
            <person name="Nystedt B."/>
            <person name="Toft C."/>
            <person name="Zaremba-Niedzwiedzka K."/>
            <person name="Berglund E.C."/>
            <person name="Granberg F."/>
            <person name="Naslund K."/>
            <person name="Eriksson A.S."/>
            <person name="Andersson S.G."/>
        </authorList>
    </citation>
    <scope>NUCLEOTIDE SEQUENCE [LARGE SCALE GENOMIC DNA]</scope>
    <source>
        <strain evidence="2">Tweed</strain>
    </source>
</reference>
<dbReference type="PATRIC" id="fig|1094502.3.peg.365"/>
<evidence type="ECO:0000313" key="2">
    <source>
        <dbReference type="EMBL" id="ENN95299.1"/>
    </source>
</evidence>
<dbReference type="EMBL" id="AGWD01000008">
    <property type="protein sequence ID" value="ENN95299.1"/>
    <property type="molecule type" value="Genomic_DNA"/>
</dbReference>
<accession>N6USG3</accession>
<dbReference type="HOGENOM" id="CLU_170132_0_0_5"/>
<dbReference type="Proteomes" id="UP000014011">
    <property type="component" value="Unassembled WGS sequence"/>
</dbReference>
<protein>
    <submittedName>
        <fullName evidence="2">Uncharacterized protein</fullName>
    </submittedName>
</protein>
<comment type="caution">
    <text evidence="2">The sequence shown here is derived from an EMBL/GenBank/DDBJ whole genome shotgun (WGS) entry which is preliminary data.</text>
</comment>
<gene>
    <name evidence="2" type="ORF">BVtw_03000</name>
</gene>
<evidence type="ECO:0000313" key="3">
    <source>
        <dbReference type="Proteomes" id="UP000014011"/>
    </source>
</evidence>
<sequence length="105" mass="11224">MNLKYFITAFATFASISVVQGASLIVAQKLKQSISFAIPSKASFSPQQVSNSLSEVIQTNFSCIENNQESGAVELIPVASSSKRRGPRGGKKGRPSLFTRGPMSL</sequence>
<feature type="compositionally biased region" description="Basic residues" evidence="1">
    <location>
        <begin position="82"/>
        <end position="94"/>
    </location>
</feature>
<dbReference type="RefSeq" id="WP_010704724.1">
    <property type="nucleotide sequence ID" value="NZ_KB915632.1"/>
</dbReference>
<dbReference type="AlphaFoldDB" id="N6USG3"/>
<proteinExistence type="predicted"/>
<organism evidence="2 3">
    <name type="scientific">Bartonella vinsonii subsp. berkhoffii str. Tweed</name>
    <dbReference type="NCBI Taxonomy" id="1094502"/>
    <lineage>
        <taxon>Bacteria</taxon>
        <taxon>Pseudomonadati</taxon>
        <taxon>Pseudomonadota</taxon>
        <taxon>Alphaproteobacteria</taxon>
        <taxon>Hyphomicrobiales</taxon>
        <taxon>Bartonellaceae</taxon>
        <taxon>Bartonella</taxon>
    </lineage>
</organism>
<evidence type="ECO:0000256" key="1">
    <source>
        <dbReference type="SAM" id="MobiDB-lite"/>
    </source>
</evidence>